<feature type="DNA-binding region" description="H-T-H motif" evidence="2">
    <location>
        <begin position="34"/>
        <end position="53"/>
    </location>
</feature>
<dbReference type="Pfam" id="PF00440">
    <property type="entry name" value="TetR_N"/>
    <property type="match status" value="1"/>
</dbReference>
<proteinExistence type="predicted"/>
<evidence type="ECO:0000256" key="1">
    <source>
        <dbReference type="ARBA" id="ARBA00023125"/>
    </source>
</evidence>
<dbReference type="InterPro" id="IPR001647">
    <property type="entry name" value="HTH_TetR"/>
</dbReference>
<evidence type="ECO:0000313" key="4">
    <source>
        <dbReference type="EMBL" id="MBO2444848.1"/>
    </source>
</evidence>
<feature type="domain" description="HTH tetR-type" evidence="3">
    <location>
        <begin position="11"/>
        <end position="71"/>
    </location>
</feature>
<keyword evidence="5" id="KW-1185">Reference proteome</keyword>
<gene>
    <name evidence="4" type="ORF">J4557_45810</name>
</gene>
<dbReference type="Gene3D" id="1.10.357.10">
    <property type="entry name" value="Tetracycline Repressor, domain 2"/>
    <property type="match status" value="1"/>
</dbReference>
<dbReference type="Proteomes" id="UP000666915">
    <property type="component" value="Unassembled WGS sequence"/>
</dbReference>
<dbReference type="PROSITE" id="PS50977">
    <property type="entry name" value="HTH_TETR_2"/>
    <property type="match status" value="1"/>
</dbReference>
<sequence>MPRPRESVRVLRTRTLLRQALVELIEERGFDRVTVGQITERAMVSRAAFYRNYRDKYHLVEEIFDEAMDVLRGSVADPDARPALELWASFFDHVAHYHRLYGALLSHRGSQWFAVRMRSSLSAMVAEHIPSSGPTGGLVPSLVAAMFVQAITWWLDNDRPLSSQDMAIQTGRLAGAIIAEANSRKGAPRPG</sequence>
<accession>A0ABS3RGW5</accession>
<dbReference type="InterPro" id="IPR050624">
    <property type="entry name" value="HTH-type_Tx_Regulator"/>
</dbReference>
<reference evidence="4 5" key="1">
    <citation type="submission" date="2021-03" db="EMBL/GenBank/DDBJ databases">
        <authorList>
            <person name="Kanchanasin P."/>
            <person name="Saeng-In P."/>
            <person name="Phongsopitanun W."/>
            <person name="Yuki M."/>
            <person name="Kudo T."/>
            <person name="Ohkuma M."/>
            <person name="Tanasupawat S."/>
        </authorList>
    </citation>
    <scope>NUCLEOTIDE SEQUENCE [LARGE SCALE GENOMIC DNA]</scope>
    <source>
        <strain evidence="4 5">L46</strain>
    </source>
</reference>
<dbReference type="SUPFAM" id="SSF46689">
    <property type="entry name" value="Homeodomain-like"/>
    <property type="match status" value="1"/>
</dbReference>
<dbReference type="InterPro" id="IPR009057">
    <property type="entry name" value="Homeodomain-like_sf"/>
</dbReference>
<dbReference type="EMBL" id="JAGEOK010000054">
    <property type="protein sequence ID" value="MBO2444848.1"/>
    <property type="molecule type" value="Genomic_DNA"/>
</dbReference>
<evidence type="ECO:0000256" key="2">
    <source>
        <dbReference type="PROSITE-ProRule" id="PRU00335"/>
    </source>
</evidence>
<organism evidence="4 5">
    <name type="scientific">Actinomadura nitritigenes</name>
    <dbReference type="NCBI Taxonomy" id="134602"/>
    <lineage>
        <taxon>Bacteria</taxon>
        <taxon>Bacillati</taxon>
        <taxon>Actinomycetota</taxon>
        <taxon>Actinomycetes</taxon>
        <taxon>Streptosporangiales</taxon>
        <taxon>Thermomonosporaceae</taxon>
        <taxon>Actinomadura</taxon>
    </lineage>
</organism>
<evidence type="ECO:0000313" key="5">
    <source>
        <dbReference type="Proteomes" id="UP000666915"/>
    </source>
</evidence>
<dbReference type="PANTHER" id="PTHR43479:SF7">
    <property type="entry name" value="TETR-FAMILY TRANSCRIPTIONAL REGULATOR"/>
    <property type="match status" value="1"/>
</dbReference>
<keyword evidence="1 2" id="KW-0238">DNA-binding</keyword>
<name>A0ABS3RGW5_9ACTN</name>
<protein>
    <submittedName>
        <fullName evidence="4">TetR/AcrR family transcriptional regulator</fullName>
    </submittedName>
</protein>
<dbReference type="PANTHER" id="PTHR43479">
    <property type="entry name" value="ACREF/ENVCD OPERON REPRESSOR-RELATED"/>
    <property type="match status" value="1"/>
</dbReference>
<comment type="caution">
    <text evidence="4">The sequence shown here is derived from an EMBL/GenBank/DDBJ whole genome shotgun (WGS) entry which is preliminary data.</text>
</comment>
<evidence type="ECO:0000259" key="3">
    <source>
        <dbReference type="PROSITE" id="PS50977"/>
    </source>
</evidence>